<dbReference type="Proteomes" id="UP000005239">
    <property type="component" value="Unassembled WGS sequence"/>
</dbReference>
<dbReference type="InterPro" id="IPR001680">
    <property type="entry name" value="WD40_rpt"/>
</dbReference>
<dbReference type="PANTHER" id="PTHR15271">
    <property type="entry name" value="CHROMATIN ASSEMBLY FACTOR 1 SUBUNIT B"/>
    <property type="match status" value="1"/>
</dbReference>
<feature type="region of interest" description="Disordered" evidence="9">
    <location>
        <begin position="503"/>
        <end position="576"/>
    </location>
</feature>
<reference evidence="12" key="1">
    <citation type="journal article" date="2008" name="Nat. Genet.">
        <title>The Pristionchus pacificus genome provides a unique perspective on nematode lifestyle and parasitism.</title>
        <authorList>
            <person name="Dieterich C."/>
            <person name="Clifton S.W."/>
            <person name="Schuster L.N."/>
            <person name="Chinwalla A."/>
            <person name="Delehaunty K."/>
            <person name="Dinkelacker I."/>
            <person name="Fulton L."/>
            <person name="Fulton R."/>
            <person name="Godfrey J."/>
            <person name="Minx P."/>
            <person name="Mitreva M."/>
            <person name="Roeseler W."/>
            <person name="Tian H."/>
            <person name="Witte H."/>
            <person name="Yang S.P."/>
            <person name="Wilson R.K."/>
            <person name="Sommer R.J."/>
        </authorList>
    </citation>
    <scope>NUCLEOTIDE SEQUENCE [LARGE SCALE GENOMIC DNA]</scope>
    <source>
        <strain evidence="12">PS312</strain>
    </source>
</reference>
<feature type="compositionally biased region" description="Pro residues" evidence="9">
    <location>
        <begin position="526"/>
        <end position="535"/>
    </location>
</feature>
<accession>A0A8R1UC62</accession>
<dbReference type="PROSITE" id="PS50082">
    <property type="entry name" value="WD_REPEATS_2"/>
    <property type="match status" value="2"/>
</dbReference>
<evidence type="ECO:0000256" key="2">
    <source>
        <dbReference type="ARBA" id="ARBA00007306"/>
    </source>
</evidence>
<evidence type="ECO:0000256" key="1">
    <source>
        <dbReference type="ARBA" id="ARBA00004123"/>
    </source>
</evidence>
<dbReference type="SUPFAM" id="SSF50978">
    <property type="entry name" value="WD40 repeat-like"/>
    <property type="match status" value="1"/>
</dbReference>
<evidence type="ECO:0000256" key="5">
    <source>
        <dbReference type="ARBA" id="ARBA00022763"/>
    </source>
</evidence>
<evidence type="ECO:0000256" key="9">
    <source>
        <dbReference type="SAM" id="MobiDB-lite"/>
    </source>
</evidence>
<dbReference type="GO" id="GO:0006335">
    <property type="term" value="P:DNA replication-dependent chromatin assembly"/>
    <property type="evidence" value="ECO:0007669"/>
    <property type="project" value="InterPro"/>
</dbReference>
<dbReference type="InterPro" id="IPR036322">
    <property type="entry name" value="WD40_repeat_dom_sf"/>
</dbReference>
<dbReference type="Pfam" id="PF24105">
    <property type="entry name" value="Beta-prop_CAF1B_HIR1"/>
    <property type="match status" value="1"/>
</dbReference>
<name>A0A2A6BBL3_PRIPA</name>
<comment type="similarity">
    <text evidence="2">Belongs to the WD repeat HIR1 family.</text>
</comment>
<keyword evidence="12" id="KW-1185">Reference proteome</keyword>
<dbReference type="EnsemblMetazoa" id="PPA15330.1">
    <property type="protein sequence ID" value="PPA15330.1"/>
    <property type="gene ID" value="WBGene00104884"/>
</dbReference>
<evidence type="ECO:0000256" key="6">
    <source>
        <dbReference type="ARBA" id="ARBA00022853"/>
    </source>
</evidence>
<evidence type="ECO:0000256" key="7">
    <source>
        <dbReference type="ARBA" id="ARBA00023204"/>
    </source>
</evidence>
<dbReference type="GO" id="GO:0006281">
    <property type="term" value="P:DNA repair"/>
    <property type="evidence" value="ECO:0007669"/>
    <property type="project" value="UniProtKB-KW"/>
</dbReference>
<evidence type="ECO:0000313" key="11">
    <source>
        <dbReference type="EnsemblMetazoa" id="PPA15330.1"/>
    </source>
</evidence>
<comment type="subcellular location">
    <subcellularLocation>
        <location evidence="1">Nucleus</location>
    </subcellularLocation>
</comment>
<keyword evidence="8" id="KW-0539">Nucleus</keyword>
<dbReference type="SMART" id="SM00320">
    <property type="entry name" value="WD40"/>
    <property type="match status" value="5"/>
</dbReference>
<feature type="domain" description="CAF1B/HIR1 beta-propeller" evidence="10">
    <location>
        <begin position="98"/>
        <end position="486"/>
    </location>
</feature>
<evidence type="ECO:0000256" key="4">
    <source>
        <dbReference type="ARBA" id="ARBA00022737"/>
    </source>
</evidence>
<keyword evidence="6" id="KW-0156">Chromatin regulator</keyword>
<keyword evidence="4" id="KW-0677">Repeat</keyword>
<accession>A0A2A6BBL3</accession>
<dbReference type="GO" id="GO:0005634">
    <property type="term" value="C:nucleus"/>
    <property type="evidence" value="ECO:0000318"/>
    <property type="project" value="GO_Central"/>
</dbReference>
<evidence type="ECO:0000313" key="12">
    <source>
        <dbReference type="Proteomes" id="UP000005239"/>
    </source>
</evidence>
<dbReference type="InterPro" id="IPR015943">
    <property type="entry name" value="WD40/YVTN_repeat-like_dom_sf"/>
</dbReference>
<dbReference type="OrthoDB" id="71227at2759"/>
<dbReference type="GO" id="GO:0033186">
    <property type="term" value="C:CAF-1 complex"/>
    <property type="evidence" value="ECO:0000318"/>
    <property type="project" value="GO_Central"/>
</dbReference>
<evidence type="ECO:0000256" key="3">
    <source>
        <dbReference type="ARBA" id="ARBA00022574"/>
    </source>
</evidence>
<sequence>MARVGIESPGKKKVMKPPAYYCRALPYLECGECETEDESVEDEMERLRELLSLVTKHAIDEQRLTKEEHLRRGDGYGRRAENPNDEAETYHAHDHEGMEHFIPEISWHDRTSLLSVDIDEHNNGENRYRIATCSMQKEIRVWELVFEPWLDGKTPQLTVNFIANIYEQRGHQHSINSVQFNTFNNARYLASGDSEGRFIIWTLSDEPPNKEPCGEDADLPPNKENWVMQKGRIHHDHDVTCIAWQPNSCRVASVGRDNNLLVHDASTGKRVLTVHNLREFPNGITWDPLGRYIITQSTDRKLELLDAVKGAKLKLIDAVDMPSLTFSSHITDPKPTKLFHDAQMMSFKRLPAFSPCGQLVIVPCAHIESRDKNFYGNYVFTRKEAVSSGKPSWILPSPKATFLVKMCPVLMALDENTKENYSGLPHRVLWLSLTDQAVIFYDSQHCGPIAYVDNIHYLKLTDASWSKDGKLVAISSMEGYASFLRLSFDQWGTKVTTAPSFEATPEKVKKTKKKRISTAPPVQSSPVPPPAPTTPQTPRTSSLLKFFKPPPQAATPEPESEKPKKKRIVLETLTID</sequence>
<dbReference type="AlphaFoldDB" id="A0A2A6BBL3"/>
<evidence type="ECO:0000259" key="10">
    <source>
        <dbReference type="Pfam" id="PF24105"/>
    </source>
</evidence>
<dbReference type="Gene3D" id="2.130.10.10">
    <property type="entry name" value="YVTN repeat-like/Quinoprotein amine dehydrogenase"/>
    <property type="match status" value="2"/>
</dbReference>
<organism evidence="11 12">
    <name type="scientific">Pristionchus pacificus</name>
    <name type="common">Parasitic nematode worm</name>
    <dbReference type="NCBI Taxonomy" id="54126"/>
    <lineage>
        <taxon>Eukaryota</taxon>
        <taxon>Metazoa</taxon>
        <taxon>Ecdysozoa</taxon>
        <taxon>Nematoda</taxon>
        <taxon>Chromadorea</taxon>
        <taxon>Rhabditida</taxon>
        <taxon>Rhabditina</taxon>
        <taxon>Diplogasteromorpha</taxon>
        <taxon>Diplogasteroidea</taxon>
        <taxon>Neodiplogasteridae</taxon>
        <taxon>Pristionchus</taxon>
    </lineage>
</organism>
<dbReference type="PANTHER" id="PTHR15271:SF4">
    <property type="entry name" value="CHROMATIN ASSEMBLY FACTOR 1 SUBUNIT B"/>
    <property type="match status" value="1"/>
</dbReference>
<keyword evidence="7" id="KW-0234">DNA repair</keyword>
<dbReference type="GO" id="GO:0006334">
    <property type="term" value="P:nucleosome assembly"/>
    <property type="evidence" value="ECO:0000318"/>
    <property type="project" value="GO_Central"/>
</dbReference>
<protein>
    <submittedName>
        <fullName evidence="11">Chaf-2</fullName>
    </submittedName>
</protein>
<dbReference type="InterPro" id="IPR055410">
    <property type="entry name" value="Beta-prop_CAF1B_HIR1"/>
</dbReference>
<evidence type="ECO:0000256" key="8">
    <source>
        <dbReference type="ARBA" id="ARBA00023242"/>
    </source>
</evidence>
<keyword evidence="3" id="KW-0853">WD repeat</keyword>
<reference evidence="11" key="2">
    <citation type="submission" date="2022-06" db="UniProtKB">
        <authorList>
            <consortium name="EnsemblMetazoa"/>
        </authorList>
    </citation>
    <scope>IDENTIFICATION</scope>
    <source>
        <strain evidence="11">PS312</strain>
    </source>
</reference>
<proteinExistence type="inferred from homology"/>
<gene>
    <name evidence="11" type="primary">WBGene00104884</name>
</gene>
<dbReference type="InterPro" id="IPR045145">
    <property type="entry name" value="PTHR15271"/>
</dbReference>
<keyword evidence="5" id="KW-0227">DNA damage</keyword>